<evidence type="ECO:0000313" key="1">
    <source>
        <dbReference type="EMBL" id="KAF3275246.1"/>
    </source>
</evidence>
<proteinExistence type="predicted"/>
<organism evidence="1 2">
    <name type="scientific">Orbilia oligospora</name>
    <name type="common">Nematode-trapping fungus</name>
    <name type="synonym">Arthrobotrys oligospora</name>
    <dbReference type="NCBI Taxonomy" id="2813651"/>
    <lineage>
        <taxon>Eukaryota</taxon>
        <taxon>Fungi</taxon>
        <taxon>Dikarya</taxon>
        <taxon>Ascomycota</taxon>
        <taxon>Pezizomycotina</taxon>
        <taxon>Orbiliomycetes</taxon>
        <taxon>Orbiliales</taxon>
        <taxon>Orbiliaceae</taxon>
        <taxon>Orbilia</taxon>
    </lineage>
</organism>
<comment type="caution">
    <text evidence="1">The sequence shown here is derived from an EMBL/GenBank/DDBJ whole genome shotgun (WGS) entry which is preliminary data.</text>
</comment>
<gene>
    <name evidence="1" type="ORF">TWF970_006969</name>
</gene>
<sequence length="65" mass="7714">MTASELDLVKDNHRRVRDWFIQYAYDTRPMEMATRTQILSAIADTDFVPDNPTIDNQYNINYRAM</sequence>
<dbReference type="Proteomes" id="UP000474640">
    <property type="component" value="Unassembled WGS sequence"/>
</dbReference>
<dbReference type="EMBL" id="JAABOJ010000039">
    <property type="protein sequence ID" value="KAF3275246.1"/>
    <property type="molecule type" value="Genomic_DNA"/>
</dbReference>
<dbReference type="AlphaFoldDB" id="A0A7C8R7D4"/>
<protein>
    <submittedName>
        <fullName evidence="1">Uncharacterized protein</fullName>
    </submittedName>
</protein>
<evidence type="ECO:0000313" key="2">
    <source>
        <dbReference type="Proteomes" id="UP000474640"/>
    </source>
</evidence>
<reference evidence="1 2" key="1">
    <citation type="submission" date="2020-01" db="EMBL/GenBank/DDBJ databases">
        <authorList>
            <person name="Palmer J.M."/>
        </authorList>
    </citation>
    <scope>NUCLEOTIDE SEQUENCE [LARGE SCALE GENOMIC DNA]</scope>
    <source>
        <strain evidence="1 2">TWF970</strain>
    </source>
</reference>
<accession>A0A7C8R7D4</accession>
<name>A0A7C8R7D4_ORBOL</name>